<dbReference type="RefSeq" id="WP_281901670.1">
    <property type="nucleotide sequence ID" value="NZ_BSDI01000039.1"/>
</dbReference>
<feature type="chain" id="PRO_5046615930" description="Secreted protein" evidence="1">
    <location>
        <begin position="30"/>
        <end position="146"/>
    </location>
</feature>
<keyword evidence="1" id="KW-0732">Signal</keyword>
<keyword evidence="3" id="KW-1185">Reference proteome</keyword>
<evidence type="ECO:0008006" key="4">
    <source>
        <dbReference type="Google" id="ProtNLM"/>
    </source>
</evidence>
<dbReference type="InterPro" id="IPR006311">
    <property type="entry name" value="TAT_signal"/>
</dbReference>
<evidence type="ECO:0000313" key="3">
    <source>
        <dbReference type="Proteomes" id="UP001144280"/>
    </source>
</evidence>
<accession>A0ABQ5R377</accession>
<dbReference type="EMBL" id="BSDI01000039">
    <property type="protein sequence ID" value="GLI00986.1"/>
    <property type="molecule type" value="Genomic_DNA"/>
</dbReference>
<sequence>MGKRRRGLLAMAAVIGAVISLLSPTAASAAYYGNEINYTVVILDTPADYGHWYHCTSTGGATACFMPYGEKFFVKDTNADGHSAAASWLFDGPDGYRLGTCVHQHGNGTWGICNKSFPEGWLINFRAAVYEAGNLVGNGAWTGTET</sequence>
<dbReference type="PROSITE" id="PS51318">
    <property type="entry name" value="TAT"/>
    <property type="match status" value="1"/>
</dbReference>
<evidence type="ECO:0000313" key="2">
    <source>
        <dbReference type="EMBL" id="GLI00986.1"/>
    </source>
</evidence>
<dbReference type="Proteomes" id="UP001144280">
    <property type="component" value="Unassembled WGS sequence"/>
</dbReference>
<protein>
    <recommendedName>
        <fullName evidence="4">Secreted protein</fullName>
    </recommendedName>
</protein>
<feature type="signal peptide" evidence="1">
    <location>
        <begin position="1"/>
        <end position="29"/>
    </location>
</feature>
<name>A0ABQ5R377_9ACTN</name>
<proteinExistence type="predicted"/>
<gene>
    <name evidence="2" type="ORF">Pa4123_62620</name>
</gene>
<reference evidence="2" key="1">
    <citation type="submission" date="2022-12" db="EMBL/GenBank/DDBJ databases">
        <title>New Phytohabitans aurantiacus sp. RD004123 nov., an actinomycete isolated from soil.</title>
        <authorList>
            <person name="Triningsih D.W."/>
            <person name="Harunari E."/>
            <person name="Igarashi Y."/>
        </authorList>
    </citation>
    <scope>NUCLEOTIDE SEQUENCE</scope>
    <source>
        <strain evidence="2">RD004123</strain>
    </source>
</reference>
<organism evidence="2 3">
    <name type="scientific">Phytohabitans aurantiacus</name>
    <dbReference type="NCBI Taxonomy" id="3016789"/>
    <lineage>
        <taxon>Bacteria</taxon>
        <taxon>Bacillati</taxon>
        <taxon>Actinomycetota</taxon>
        <taxon>Actinomycetes</taxon>
        <taxon>Micromonosporales</taxon>
        <taxon>Micromonosporaceae</taxon>
    </lineage>
</organism>
<comment type="caution">
    <text evidence="2">The sequence shown here is derived from an EMBL/GenBank/DDBJ whole genome shotgun (WGS) entry which is preliminary data.</text>
</comment>
<evidence type="ECO:0000256" key="1">
    <source>
        <dbReference type="SAM" id="SignalP"/>
    </source>
</evidence>